<feature type="transmembrane region" description="Helical" evidence="3">
    <location>
        <begin position="24"/>
        <end position="48"/>
    </location>
</feature>
<gene>
    <name evidence="4" type="ORF">GT003_04135</name>
</gene>
<dbReference type="InterPro" id="IPR003784">
    <property type="entry name" value="BioY"/>
</dbReference>
<evidence type="ECO:0000256" key="3">
    <source>
        <dbReference type="SAM" id="Phobius"/>
    </source>
</evidence>
<comment type="similarity">
    <text evidence="1 2">Belongs to the BioY family.</text>
</comment>
<evidence type="ECO:0000256" key="2">
    <source>
        <dbReference type="PIRNR" id="PIRNR016661"/>
    </source>
</evidence>
<name>A0A7X4YKV0_9BACL</name>
<protein>
    <recommendedName>
        <fullName evidence="2">Biotin transporter</fullName>
    </recommendedName>
</protein>
<dbReference type="EMBL" id="JAAAMU010000002">
    <property type="protein sequence ID" value="NBC68185.1"/>
    <property type="molecule type" value="Genomic_DNA"/>
</dbReference>
<evidence type="ECO:0000313" key="4">
    <source>
        <dbReference type="EMBL" id="NBC68185.1"/>
    </source>
</evidence>
<keyword evidence="2 3" id="KW-0472">Membrane</keyword>
<evidence type="ECO:0000313" key="5">
    <source>
        <dbReference type="Proteomes" id="UP000558113"/>
    </source>
</evidence>
<dbReference type="PANTHER" id="PTHR34295:SF1">
    <property type="entry name" value="BIOTIN TRANSPORTER BIOY"/>
    <property type="match status" value="1"/>
</dbReference>
<keyword evidence="3" id="KW-0812">Transmembrane</keyword>
<dbReference type="PIRSF" id="PIRSF016661">
    <property type="entry name" value="BioY"/>
    <property type="match status" value="1"/>
</dbReference>
<dbReference type="PANTHER" id="PTHR34295">
    <property type="entry name" value="BIOTIN TRANSPORTER BIOY"/>
    <property type="match status" value="1"/>
</dbReference>
<evidence type="ECO:0000256" key="1">
    <source>
        <dbReference type="ARBA" id="ARBA00010692"/>
    </source>
</evidence>
<comment type="caution">
    <text evidence="4">The sequence shown here is derived from an EMBL/GenBank/DDBJ whole genome shotgun (WGS) entry which is preliminary data.</text>
</comment>
<dbReference type="Gene3D" id="1.10.1760.20">
    <property type="match status" value="1"/>
</dbReference>
<keyword evidence="5" id="KW-1185">Reference proteome</keyword>
<dbReference type="RefSeq" id="WP_161694749.1">
    <property type="nucleotide sequence ID" value="NZ_JAAAMU010000002.1"/>
</dbReference>
<dbReference type="Proteomes" id="UP000558113">
    <property type="component" value="Unassembled WGS sequence"/>
</dbReference>
<dbReference type="Pfam" id="PF02632">
    <property type="entry name" value="BioY"/>
    <property type="match status" value="1"/>
</dbReference>
<dbReference type="GO" id="GO:0015225">
    <property type="term" value="F:biotin transmembrane transporter activity"/>
    <property type="evidence" value="ECO:0007669"/>
    <property type="project" value="UniProtKB-UniRule"/>
</dbReference>
<reference evidence="4 5" key="1">
    <citation type="submission" date="2020-01" db="EMBL/GenBank/DDBJ databases">
        <title>Paenibacillus soybeanensis sp. nov. isolated from the nodules of soybean (Glycine max(L.) Merr).</title>
        <authorList>
            <person name="Wang H."/>
        </authorList>
    </citation>
    <scope>NUCLEOTIDE SEQUENCE [LARGE SCALE GENOMIC DNA]</scope>
    <source>
        <strain evidence="4 5">DSM 23054</strain>
    </source>
</reference>
<keyword evidence="2" id="KW-0813">Transport</keyword>
<organism evidence="4 5">
    <name type="scientific">Paenibacillus sacheonensis</name>
    <dbReference type="NCBI Taxonomy" id="742054"/>
    <lineage>
        <taxon>Bacteria</taxon>
        <taxon>Bacillati</taxon>
        <taxon>Bacillota</taxon>
        <taxon>Bacilli</taxon>
        <taxon>Bacillales</taxon>
        <taxon>Paenibacillaceae</taxon>
        <taxon>Paenibacillus</taxon>
    </lineage>
</organism>
<sequence>METTPIGTTQTSISASERTNSASWIRGAVFTALFAALFVAFSFVRIPLWYSAIPITLQTLAVMLAGGLLGAYYGFLSILIVVLLTTAGLPLLGGSGGLGVVFGPSGGYIWMFPLSALLIGFVSDRLFARASRLNRGGMAMLVIGLVLFSVVLAYVGGVPWYAFKAKLSFSDAMKFGCYPFLIGDFAKAAVAAVLIGTLRPLLARLR</sequence>
<keyword evidence="2" id="KW-1003">Cell membrane</keyword>
<proteinExistence type="inferred from homology"/>
<comment type="subcellular location">
    <subcellularLocation>
        <location evidence="2">Cell membrane</location>
        <topology evidence="2">Multi-pass membrane protein</topology>
    </subcellularLocation>
</comment>
<feature type="transmembrane region" description="Helical" evidence="3">
    <location>
        <begin position="181"/>
        <end position="202"/>
    </location>
</feature>
<feature type="transmembrane region" description="Helical" evidence="3">
    <location>
        <begin position="139"/>
        <end position="161"/>
    </location>
</feature>
<feature type="transmembrane region" description="Helical" evidence="3">
    <location>
        <begin position="60"/>
        <end position="87"/>
    </location>
</feature>
<dbReference type="OrthoDB" id="9803495at2"/>
<dbReference type="GO" id="GO:0005886">
    <property type="term" value="C:plasma membrane"/>
    <property type="evidence" value="ECO:0007669"/>
    <property type="project" value="UniProtKB-SubCell"/>
</dbReference>
<dbReference type="AlphaFoldDB" id="A0A7X4YKV0"/>
<keyword evidence="3" id="KW-1133">Transmembrane helix</keyword>
<feature type="transmembrane region" description="Helical" evidence="3">
    <location>
        <begin position="107"/>
        <end position="127"/>
    </location>
</feature>
<accession>A0A7X4YKV0</accession>